<accession>A0A8C4Q6S2</accession>
<keyword evidence="2" id="KW-0539">Nucleus</keyword>
<organism evidence="4 5">
    <name type="scientific">Eptatretus burgeri</name>
    <name type="common">Inshore hagfish</name>
    <dbReference type="NCBI Taxonomy" id="7764"/>
    <lineage>
        <taxon>Eukaryota</taxon>
        <taxon>Metazoa</taxon>
        <taxon>Chordata</taxon>
        <taxon>Craniata</taxon>
        <taxon>Vertebrata</taxon>
        <taxon>Cyclostomata</taxon>
        <taxon>Myxini</taxon>
        <taxon>Myxiniformes</taxon>
        <taxon>Myxinidae</taxon>
        <taxon>Eptatretinae</taxon>
        <taxon>Eptatretus</taxon>
    </lineage>
</organism>
<proteinExistence type="predicted"/>
<evidence type="ECO:0000313" key="4">
    <source>
        <dbReference type="Ensembl" id="ENSEBUP00000010831.1"/>
    </source>
</evidence>
<sequence>RITGNENRSGVSYSTEHIVIFVVIVWDQLSEVEVLTTEKLSIFDSNCSGFESYDNLPQHKLTCFSVYDRNLHLCSFDCGLVENNVELYLSGVVKPIYDECSSTDGGFPAKKLGPINSWWTMGFDGGEKALVGLTTGN</sequence>
<dbReference type="GO" id="GO:0005634">
    <property type="term" value="C:nucleus"/>
    <property type="evidence" value="ECO:0007669"/>
    <property type="project" value="UniProtKB-SubCell"/>
</dbReference>
<evidence type="ECO:0000256" key="1">
    <source>
        <dbReference type="ARBA" id="ARBA00004123"/>
    </source>
</evidence>
<dbReference type="Ensembl" id="ENSEBUT00000011386.1">
    <property type="protein sequence ID" value="ENSEBUP00000010831.1"/>
    <property type="gene ID" value="ENSEBUG00000006952.1"/>
</dbReference>
<reference evidence="4" key="2">
    <citation type="submission" date="2025-09" db="UniProtKB">
        <authorList>
            <consortium name="Ensembl"/>
        </authorList>
    </citation>
    <scope>IDENTIFICATION</scope>
</reference>
<dbReference type="Pfam" id="PF12047">
    <property type="entry name" value="DNMT1-RFD"/>
    <property type="match status" value="1"/>
</dbReference>
<comment type="subcellular location">
    <subcellularLocation>
        <location evidence="1">Nucleus</location>
    </subcellularLocation>
</comment>
<evidence type="ECO:0000256" key="2">
    <source>
        <dbReference type="ARBA" id="ARBA00023242"/>
    </source>
</evidence>
<evidence type="ECO:0000259" key="3">
    <source>
        <dbReference type="Pfam" id="PF12047"/>
    </source>
</evidence>
<name>A0A8C4Q6S2_EPTBU</name>
<dbReference type="GeneTree" id="ENSGT00390000005100"/>
<reference evidence="4" key="1">
    <citation type="submission" date="2025-08" db="UniProtKB">
        <authorList>
            <consortium name="Ensembl"/>
        </authorList>
    </citation>
    <scope>IDENTIFICATION</scope>
</reference>
<dbReference type="Proteomes" id="UP000694388">
    <property type="component" value="Unplaced"/>
</dbReference>
<protein>
    <recommendedName>
        <fullName evidence="3">RFTS domain-containing protein</fullName>
    </recommendedName>
</protein>
<evidence type="ECO:0000313" key="5">
    <source>
        <dbReference type="Proteomes" id="UP000694388"/>
    </source>
</evidence>
<dbReference type="AlphaFoldDB" id="A0A8C4Q6S2"/>
<dbReference type="InterPro" id="IPR022702">
    <property type="entry name" value="Cytosine_MeTrfase1_RFD"/>
</dbReference>
<feature type="domain" description="RFTS" evidence="3">
    <location>
        <begin position="53"/>
        <end position="135"/>
    </location>
</feature>
<keyword evidence="5" id="KW-1185">Reference proteome</keyword>